<reference evidence="4" key="1">
    <citation type="submission" date="2015-09" db="EMBL/GenBank/DDBJ databases">
        <title>Complete genome of Arthrobacter alpinus strain R3.8.</title>
        <authorList>
            <person name="See-Too W.S."/>
            <person name="Chan K.G."/>
        </authorList>
    </citation>
    <scope>NUCLEOTIDE SEQUENCE [LARGE SCALE GENOMIC DNA]</scope>
    <source>
        <strain evidence="4">R3.8</strain>
    </source>
</reference>
<keyword evidence="4" id="KW-1185">Reference proteome</keyword>
<evidence type="ECO:0000256" key="2">
    <source>
        <dbReference type="ARBA" id="ARBA00022729"/>
    </source>
</evidence>
<protein>
    <submittedName>
        <fullName evidence="3">Antifreeze protein</fullName>
    </submittedName>
</protein>
<evidence type="ECO:0000313" key="3">
    <source>
        <dbReference type="EMBL" id="AMT81062.1"/>
    </source>
</evidence>
<dbReference type="AlphaFoldDB" id="A0A144IZ01"/>
<dbReference type="OrthoDB" id="2082707at2"/>
<evidence type="ECO:0000256" key="1">
    <source>
        <dbReference type="ARBA" id="ARBA00005445"/>
    </source>
</evidence>
<dbReference type="RefSeq" id="WP_062006903.1">
    <property type="nucleotide sequence ID" value="NZ_CP012677.1"/>
</dbReference>
<organism evidence="3 4">
    <name type="scientific">Arthrobacter alpinus</name>
    <dbReference type="NCBI Taxonomy" id="656366"/>
    <lineage>
        <taxon>Bacteria</taxon>
        <taxon>Bacillati</taxon>
        <taxon>Actinomycetota</taxon>
        <taxon>Actinomycetes</taxon>
        <taxon>Micrococcales</taxon>
        <taxon>Micrococcaceae</taxon>
        <taxon>Arthrobacter</taxon>
    </lineage>
</organism>
<dbReference type="InterPro" id="IPR021884">
    <property type="entry name" value="Ice-bd_prot"/>
</dbReference>
<dbReference type="EMBL" id="CP012677">
    <property type="protein sequence ID" value="AMT81062.1"/>
    <property type="molecule type" value="Genomic_DNA"/>
</dbReference>
<gene>
    <name evidence="3" type="ORF">AOC05_08780</name>
</gene>
<keyword evidence="2" id="KW-0732">Signal</keyword>
<name>A0A144IZ01_9MICC</name>
<comment type="similarity">
    <text evidence="1">Belongs to the ice-binding protein family.</text>
</comment>
<accession>A0A144IZ01</accession>
<dbReference type="Proteomes" id="UP000062833">
    <property type="component" value="Chromosome"/>
</dbReference>
<evidence type="ECO:0000313" key="4">
    <source>
        <dbReference type="Proteomes" id="UP000062833"/>
    </source>
</evidence>
<proteinExistence type="inferred from homology"/>
<sequence>MTGETHSSDLNAAQAKSDLLSAYNDAAGRVPTAPDFAGDQNGKTFTPGIYHTAAAFTLTGTLTLDGQGDPNAVFIFQVDAALNTAAGSTITLVNGAQAPNVFWQVLGAAGQVHHLPSPGQSCP</sequence>
<dbReference type="Pfam" id="PF11999">
    <property type="entry name" value="Ice_binding"/>
    <property type="match status" value="1"/>
</dbReference>